<dbReference type="InterPro" id="IPR004869">
    <property type="entry name" value="MMPL_dom"/>
</dbReference>
<reference evidence="8 9" key="1">
    <citation type="submission" date="2020-07" db="EMBL/GenBank/DDBJ databases">
        <authorList>
            <person name="Feng X."/>
        </authorList>
    </citation>
    <scope>NUCLEOTIDE SEQUENCE [LARGE SCALE GENOMIC DNA]</scope>
    <source>
        <strain evidence="8 9">JCM23202</strain>
    </source>
</reference>
<dbReference type="RefSeq" id="WP_185659475.1">
    <property type="nucleotide sequence ID" value="NZ_CAWPOO010000006.1"/>
</dbReference>
<feature type="transmembrane region" description="Helical" evidence="6">
    <location>
        <begin position="234"/>
        <end position="256"/>
    </location>
</feature>
<comment type="caution">
    <text evidence="8">The sequence shown here is derived from an EMBL/GenBank/DDBJ whole genome shotgun (WGS) entry which is preliminary data.</text>
</comment>
<feature type="transmembrane region" description="Helical" evidence="6">
    <location>
        <begin position="736"/>
        <end position="756"/>
    </location>
</feature>
<feature type="domain" description="SSD" evidence="7">
    <location>
        <begin position="262"/>
        <end position="389"/>
    </location>
</feature>
<feature type="transmembrane region" description="Helical" evidence="6">
    <location>
        <begin position="429"/>
        <end position="450"/>
    </location>
</feature>
<feature type="transmembrane region" description="Helical" evidence="6">
    <location>
        <begin position="16"/>
        <end position="36"/>
    </location>
</feature>
<evidence type="ECO:0000256" key="1">
    <source>
        <dbReference type="ARBA" id="ARBA00004651"/>
    </source>
</evidence>
<gene>
    <name evidence="8" type="ORF">H5P27_06065</name>
</gene>
<accession>A0A7X1B4S1</accession>
<dbReference type="InterPro" id="IPR050545">
    <property type="entry name" value="Mycobact_MmpL"/>
</dbReference>
<feature type="transmembrane region" description="Helical" evidence="6">
    <location>
        <begin position="815"/>
        <end position="832"/>
    </location>
</feature>
<feature type="transmembrane region" description="Helical" evidence="6">
    <location>
        <begin position="294"/>
        <end position="315"/>
    </location>
</feature>
<dbReference type="InterPro" id="IPR000731">
    <property type="entry name" value="SSD"/>
</dbReference>
<feature type="transmembrane region" description="Helical" evidence="6">
    <location>
        <begin position="335"/>
        <end position="358"/>
    </location>
</feature>
<proteinExistence type="predicted"/>
<evidence type="ECO:0000256" key="2">
    <source>
        <dbReference type="ARBA" id="ARBA00022475"/>
    </source>
</evidence>
<feature type="transmembrane region" description="Helical" evidence="6">
    <location>
        <begin position="268"/>
        <end position="288"/>
    </location>
</feature>
<evidence type="ECO:0000313" key="9">
    <source>
        <dbReference type="Proteomes" id="UP000526501"/>
    </source>
</evidence>
<evidence type="ECO:0000256" key="6">
    <source>
        <dbReference type="SAM" id="Phobius"/>
    </source>
</evidence>
<dbReference type="Proteomes" id="UP000526501">
    <property type="component" value="Unassembled WGS sequence"/>
</dbReference>
<evidence type="ECO:0000256" key="4">
    <source>
        <dbReference type="ARBA" id="ARBA00022989"/>
    </source>
</evidence>
<comment type="subcellular location">
    <subcellularLocation>
        <location evidence="1">Cell membrane</location>
        <topology evidence="1">Multi-pass membrane protein</topology>
    </subcellularLocation>
</comment>
<keyword evidence="3 6" id="KW-0812">Transmembrane</keyword>
<name>A0A7X1B4S1_9BACT</name>
<dbReference type="AlphaFoldDB" id="A0A7X1B4S1"/>
<evidence type="ECO:0000259" key="7">
    <source>
        <dbReference type="PROSITE" id="PS50156"/>
    </source>
</evidence>
<evidence type="ECO:0000256" key="3">
    <source>
        <dbReference type="ARBA" id="ARBA00022692"/>
    </source>
</evidence>
<organism evidence="8 9">
    <name type="scientific">Pelagicoccus albus</name>
    <dbReference type="NCBI Taxonomy" id="415222"/>
    <lineage>
        <taxon>Bacteria</taxon>
        <taxon>Pseudomonadati</taxon>
        <taxon>Verrucomicrobiota</taxon>
        <taxon>Opitutia</taxon>
        <taxon>Puniceicoccales</taxon>
        <taxon>Pelagicoccaceae</taxon>
        <taxon>Pelagicoccus</taxon>
    </lineage>
</organism>
<sequence>MKHLVLDFAIKRPKSVFAVSIGLAAIMLALVVWPSVYPERSFGLNAVQVDTDPENMLPADEPARVTHNRLKEEFGLKDMLVVGVTADQEENGVFNPRTLKDVDTLVSAGENMYWEKGDGHIGVIRADIIAPSTVDTIEQAGLGSVSFRWMMPEPPTTDADALAIAKAAANLPMYDGSMVSEDQKALALYFPLTEKGASYKVATELKKVIAEFDGEDSYYIAGLPVAQDQFGKEMFVQMAISAPAAMALIFVLMWLFFRNLKLIVSPMIVAMLAVIISMGLLVATGNTIHIMSSMIPIFIMPIAVLDAVHILSDFFDKYPIHHDRKRTIREVMAELWSPMLFTSITTSVGFASLALTPIPPVQTFGIFVAVGTFLAWFFTVLLMPAYIMLLPSGSLEGFGSSEAKADNEEGWMSSMLRASGRIAFGRAKLILLAAVGLIVFSAFGISKIVINDNPVKWFEAKHEIRVADEVMNERLAGTYMAYLAFEAPALDAKSFGAPIEAAATDLPAESRQELADKLSAIDYGSFDEKAFLALQDWVVDSQDNAESDALWDAWDKVVISMEDAWAAGAYFKNPAALRELETMEAFILKQDHVGKVVGLPEVAKTLHRELFEGDPERYRIQDTASGVAQSLMTYESSHRPQDLWHFVTPDYRKVVLWIQLSSGDNRDMSHLVTNVDKYLSESEFGSEVKAEWFGLTYINVIWQEQMVAGMMNAFLGSFVTVLILMILLFRSFWWGVLSMVPLALTIAVMYGIIGWIGKAYDMPVAVLSSLSLGLAVDYAIHFIARSRESFHKHGNWSDAMAEAFGDPARAITRNIIVIGLGFSPLLLAPLVPYQTVGILISSILILAGLTTLILLPALISVIPWIGKSKNVVKN</sequence>
<feature type="transmembrane region" description="Helical" evidence="6">
    <location>
        <begin position="706"/>
        <end position="729"/>
    </location>
</feature>
<feature type="transmembrane region" description="Helical" evidence="6">
    <location>
        <begin position="364"/>
        <end position="389"/>
    </location>
</feature>
<evidence type="ECO:0000313" key="8">
    <source>
        <dbReference type="EMBL" id="MBC2605605.1"/>
    </source>
</evidence>
<keyword evidence="2" id="KW-1003">Cell membrane</keyword>
<dbReference type="SUPFAM" id="SSF82866">
    <property type="entry name" value="Multidrug efflux transporter AcrB transmembrane domain"/>
    <property type="match status" value="2"/>
</dbReference>
<keyword evidence="5 6" id="KW-0472">Membrane</keyword>
<dbReference type="PANTHER" id="PTHR33406:SF13">
    <property type="entry name" value="MEMBRANE PROTEIN YDFJ"/>
    <property type="match status" value="1"/>
</dbReference>
<dbReference type="GO" id="GO:0005886">
    <property type="term" value="C:plasma membrane"/>
    <property type="evidence" value="ECO:0007669"/>
    <property type="project" value="UniProtKB-SubCell"/>
</dbReference>
<dbReference type="EMBL" id="JACHVC010000006">
    <property type="protein sequence ID" value="MBC2605605.1"/>
    <property type="molecule type" value="Genomic_DNA"/>
</dbReference>
<feature type="transmembrane region" description="Helical" evidence="6">
    <location>
        <begin position="838"/>
        <end position="865"/>
    </location>
</feature>
<protein>
    <submittedName>
        <fullName evidence="8">MMPL family transporter</fullName>
    </submittedName>
</protein>
<dbReference type="PANTHER" id="PTHR33406">
    <property type="entry name" value="MEMBRANE PROTEIN MJ1562-RELATED"/>
    <property type="match status" value="1"/>
</dbReference>
<dbReference type="Gene3D" id="1.20.1640.10">
    <property type="entry name" value="Multidrug efflux transporter AcrB transmembrane domain"/>
    <property type="match status" value="2"/>
</dbReference>
<evidence type="ECO:0000256" key="5">
    <source>
        <dbReference type="ARBA" id="ARBA00023136"/>
    </source>
</evidence>
<dbReference type="PROSITE" id="PS50156">
    <property type="entry name" value="SSD"/>
    <property type="match status" value="1"/>
</dbReference>
<keyword evidence="9" id="KW-1185">Reference proteome</keyword>
<dbReference type="Pfam" id="PF03176">
    <property type="entry name" value="MMPL"/>
    <property type="match status" value="2"/>
</dbReference>
<keyword evidence="4 6" id="KW-1133">Transmembrane helix</keyword>